<organism evidence="8">
    <name type="scientific">Naegleria gruberi</name>
    <name type="common">Amoeba</name>
    <dbReference type="NCBI Taxonomy" id="5762"/>
    <lineage>
        <taxon>Eukaryota</taxon>
        <taxon>Discoba</taxon>
        <taxon>Heterolobosea</taxon>
        <taxon>Tetramitia</taxon>
        <taxon>Eutetramitia</taxon>
        <taxon>Vahlkampfiidae</taxon>
        <taxon>Naegleria</taxon>
    </lineage>
</organism>
<dbReference type="Gene3D" id="1.20.1310.10">
    <property type="entry name" value="Cullin Repeats"/>
    <property type="match status" value="3"/>
</dbReference>
<dbReference type="PROSITE" id="PS50069">
    <property type="entry name" value="CULLIN_2"/>
    <property type="match status" value="1"/>
</dbReference>
<dbReference type="Gene3D" id="3.30.230.130">
    <property type="entry name" value="Cullin, Chain C, Domain 2"/>
    <property type="match status" value="1"/>
</dbReference>
<name>D2V6Q7_NAEGR</name>
<dbReference type="EMBL" id="GG738854">
    <property type="protein sequence ID" value="EFC47620.1"/>
    <property type="molecule type" value="Genomic_DNA"/>
</dbReference>
<evidence type="ECO:0000259" key="6">
    <source>
        <dbReference type="PROSITE" id="PS50069"/>
    </source>
</evidence>
<dbReference type="InterPro" id="IPR036388">
    <property type="entry name" value="WH-like_DNA-bd_sf"/>
</dbReference>
<evidence type="ECO:0000313" key="8">
    <source>
        <dbReference type="Proteomes" id="UP000006671"/>
    </source>
</evidence>
<dbReference type="OrthoDB" id="27073at2759"/>
<keyword evidence="2" id="KW-1017">Isopeptide bond</keyword>
<evidence type="ECO:0000256" key="3">
    <source>
        <dbReference type="ARBA" id="ARBA00022843"/>
    </source>
</evidence>
<dbReference type="InterPro" id="IPR059120">
    <property type="entry name" value="Cullin-like_AB"/>
</dbReference>
<dbReference type="RefSeq" id="XP_002680364.1">
    <property type="nucleotide sequence ID" value="XM_002680318.1"/>
</dbReference>
<comment type="similarity">
    <text evidence="1 4 5">Belongs to the cullin family.</text>
</comment>
<dbReference type="SMART" id="SM00182">
    <property type="entry name" value="CULLIN"/>
    <property type="match status" value="1"/>
</dbReference>
<dbReference type="VEuPathDB" id="AmoebaDB:NAEGRDRAFT_31603"/>
<dbReference type="InterPro" id="IPR019559">
    <property type="entry name" value="Cullin_neddylation_domain"/>
</dbReference>
<dbReference type="GeneID" id="8861674"/>
<evidence type="ECO:0000256" key="4">
    <source>
        <dbReference type="PROSITE-ProRule" id="PRU00330"/>
    </source>
</evidence>
<dbReference type="GO" id="GO:0006511">
    <property type="term" value="P:ubiquitin-dependent protein catabolic process"/>
    <property type="evidence" value="ECO:0007669"/>
    <property type="project" value="InterPro"/>
</dbReference>
<dbReference type="Pfam" id="PF10557">
    <property type="entry name" value="Cullin_Nedd8"/>
    <property type="match status" value="1"/>
</dbReference>
<evidence type="ECO:0000256" key="5">
    <source>
        <dbReference type="RuleBase" id="RU003829"/>
    </source>
</evidence>
<dbReference type="InterPro" id="IPR045093">
    <property type="entry name" value="Cullin"/>
</dbReference>
<dbReference type="PANTHER" id="PTHR11932">
    <property type="entry name" value="CULLIN"/>
    <property type="match status" value="1"/>
</dbReference>
<dbReference type="Pfam" id="PF26557">
    <property type="entry name" value="Cullin_AB"/>
    <property type="match status" value="1"/>
</dbReference>
<keyword evidence="8" id="KW-1185">Reference proteome</keyword>
<dbReference type="SUPFAM" id="SSF46785">
    <property type="entry name" value="Winged helix' DNA-binding domain"/>
    <property type="match status" value="1"/>
</dbReference>
<dbReference type="InParanoid" id="D2V6Q7"/>
<dbReference type="SMART" id="SM00884">
    <property type="entry name" value="Cullin_Nedd8"/>
    <property type="match status" value="1"/>
</dbReference>
<dbReference type="InterPro" id="IPR036317">
    <property type="entry name" value="Cullin_homology_sf"/>
</dbReference>
<dbReference type="InterPro" id="IPR036390">
    <property type="entry name" value="WH_DNA-bd_sf"/>
</dbReference>
<dbReference type="KEGG" id="ngr:NAEGRDRAFT_31603"/>
<dbReference type="FunFam" id="1.10.10.10:FF:000014">
    <property type="entry name" value="Cullin 1"/>
    <property type="match status" value="1"/>
</dbReference>
<feature type="domain" description="Cullin family profile" evidence="6">
    <location>
        <begin position="309"/>
        <end position="522"/>
    </location>
</feature>
<proteinExistence type="inferred from homology"/>
<gene>
    <name evidence="7" type="ORF">NAEGRDRAFT_31603</name>
</gene>
<reference evidence="7 8" key="1">
    <citation type="journal article" date="2010" name="Cell">
        <title>The genome of Naegleria gruberi illuminates early eukaryotic versatility.</title>
        <authorList>
            <person name="Fritz-Laylin L.K."/>
            <person name="Prochnik S.E."/>
            <person name="Ginger M.L."/>
            <person name="Dacks J.B."/>
            <person name="Carpenter M.L."/>
            <person name="Field M.C."/>
            <person name="Kuo A."/>
            <person name="Paredez A."/>
            <person name="Chapman J."/>
            <person name="Pham J."/>
            <person name="Shu S."/>
            <person name="Neupane R."/>
            <person name="Cipriano M."/>
            <person name="Mancuso J."/>
            <person name="Tu H."/>
            <person name="Salamov A."/>
            <person name="Lindquist E."/>
            <person name="Shapiro H."/>
            <person name="Lucas S."/>
            <person name="Grigoriev I.V."/>
            <person name="Cande W.Z."/>
            <person name="Fulton C."/>
            <person name="Rokhsar D.S."/>
            <person name="Dawson S.C."/>
        </authorList>
    </citation>
    <scope>NUCLEOTIDE SEQUENCE [LARGE SCALE GENOMIC DNA]</scope>
    <source>
        <strain evidence="7 8">NEG-M</strain>
    </source>
</reference>
<dbReference type="Proteomes" id="UP000006671">
    <property type="component" value="Unassembled WGS sequence"/>
</dbReference>
<feature type="non-terminal residue" evidence="7">
    <location>
        <position position="1"/>
    </location>
</feature>
<dbReference type="InterPro" id="IPR016159">
    <property type="entry name" value="Cullin_repeat-like_dom_sf"/>
</dbReference>
<accession>D2V6Q7</accession>
<dbReference type="GO" id="GO:0031625">
    <property type="term" value="F:ubiquitin protein ligase binding"/>
    <property type="evidence" value="ECO:0007669"/>
    <property type="project" value="InterPro"/>
</dbReference>
<evidence type="ECO:0000256" key="1">
    <source>
        <dbReference type="ARBA" id="ARBA00006019"/>
    </source>
</evidence>
<dbReference type="Gene3D" id="1.10.10.10">
    <property type="entry name" value="Winged helix-like DNA-binding domain superfamily/Winged helix DNA-binding domain"/>
    <property type="match status" value="1"/>
</dbReference>
<protein>
    <submittedName>
        <fullName evidence="7">Predicted protein</fullName>
    </submittedName>
</protein>
<dbReference type="SUPFAM" id="SSF74788">
    <property type="entry name" value="Cullin repeat-like"/>
    <property type="match status" value="1"/>
</dbReference>
<keyword evidence="3" id="KW-0832">Ubl conjugation</keyword>
<dbReference type="InterPro" id="IPR016158">
    <property type="entry name" value="Cullin_homology"/>
</dbReference>
<dbReference type="InterPro" id="IPR001373">
    <property type="entry name" value="Cullin_N"/>
</dbReference>
<evidence type="ECO:0000256" key="2">
    <source>
        <dbReference type="ARBA" id="ARBA00022499"/>
    </source>
</evidence>
<dbReference type="AlphaFoldDB" id="D2V6Q7"/>
<dbReference type="OMA" id="NCFRELN"/>
<sequence length="653" mass="77544">KRESQNLNELKPWENDEHVLLFTTIYNLCILPDSVYYEEQLYNLYSIYIKKYLQTTILPKLKDKYGEDLLNEIVFIWINFRDIFVKFCSYIFKYLDQFYVASNTKRTLKYEAYYLFKTSIFDHCKVQLRQILLDKITQDQYLLFAEECIQQEQTRIQAIFPTSFSQNKLMKLCDLELLKNMQKRLLEMSGSGVKILIRDEKFDDLKRLYRLMNRLEGGLDPIADLFKQYLIFVGNELFVKYENASSEMIKSNDNNLNNNNNNDLLELHQKMKNITNGSFSRNVIFHKAMSEGFKQFVNKNITLGQFEIRIVQLFAYYTDDVLRKKSDEKKLDCIVDFIQFFSDRDMFIEEHRKLFAIRLLVTDYQELEERMMISKLKYHYRGVADTYKLEKMLTDKTMANDMKLEFQNYITTNQLQLSYDVNVTVLTMGMWPLKAKEHMLLPKEFLESQHLFKQFYDSRNGKRVLKWVYSKSMAQIHAHYINGNHLFELSTLQASILLLFNDQLQLSVKQIEDLTGLNFDDIDLKQSIISLSSTKFPILIFNQKEMTLSLNENFTSRSFKLKIPLPRITQKDTQGTQTSVSTDRVHILDACVVRIMKTRKTMNIQSLFNEVSSQLIPIFTPDVKQIKKRIESLLERDFLKRDEQNNSILHYVA</sequence>
<dbReference type="SUPFAM" id="SSF75632">
    <property type="entry name" value="Cullin homology domain"/>
    <property type="match status" value="1"/>
</dbReference>
<evidence type="ECO:0000313" key="7">
    <source>
        <dbReference type="EMBL" id="EFC47620.1"/>
    </source>
</evidence>
<dbReference type="eggNOG" id="KOG2166">
    <property type="taxonomic scope" value="Eukaryota"/>
</dbReference>
<dbReference type="Pfam" id="PF00888">
    <property type="entry name" value="Cullin"/>
    <property type="match status" value="1"/>
</dbReference>
<dbReference type="STRING" id="5762.D2V6Q7"/>